<dbReference type="RefSeq" id="WP_136424126.1">
    <property type="nucleotide sequence ID" value="NZ_SSSN01000005.1"/>
</dbReference>
<gene>
    <name evidence="1" type="ORF">E6C70_08570</name>
</gene>
<dbReference type="Proteomes" id="UP000307380">
    <property type="component" value="Unassembled WGS sequence"/>
</dbReference>
<sequence length="174" mass="18928">MTMGTLPDWIAAAAALGALFAAIGAGRQAKRLFDIERGRDHAVEERRSRSQAESVAAWVAAQITDPKPISYGVVVRNASEDVVYDIDVKVSDKFDRDVSNLHLQILPPGSFYVAQAGKDWAFAAEVQSFSEEIRPVTKSAKIGILNLEFRDAAGSKWRRVNSGLLEPADGATQQ</sequence>
<name>A0A4S4FVI7_9MICO</name>
<dbReference type="EMBL" id="SSSN01000005">
    <property type="protein sequence ID" value="THG34328.1"/>
    <property type="molecule type" value="Genomic_DNA"/>
</dbReference>
<comment type="caution">
    <text evidence="1">The sequence shown here is derived from an EMBL/GenBank/DDBJ whole genome shotgun (WGS) entry which is preliminary data.</text>
</comment>
<dbReference type="OrthoDB" id="5116787at2"/>
<reference evidence="1 2" key="1">
    <citation type="submission" date="2019-04" db="EMBL/GenBank/DDBJ databases">
        <authorList>
            <person name="Jiang L."/>
        </authorList>
    </citation>
    <scope>NUCLEOTIDE SEQUENCE [LARGE SCALE GENOMIC DNA]</scope>
    <source>
        <strain evidence="1 2">YIM 131861</strain>
    </source>
</reference>
<proteinExistence type="predicted"/>
<accession>A0A4S4FVI7</accession>
<evidence type="ECO:0000313" key="1">
    <source>
        <dbReference type="EMBL" id="THG34328.1"/>
    </source>
</evidence>
<keyword evidence="2" id="KW-1185">Reference proteome</keyword>
<evidence type="ECO:0000313" key="2">
    <source>
        <dbReference type="Proteomes" id="UP000307380"/>
    </source>
</evidence>
<protein>
    <submittedName>
        <fullName evidence="1">Uncharacterized protein</fullName>
    </submittedName>
</protein>
<organism evidence="1 2">
    <name type="scientific">Orlajensenia flava</name>
    <dbReference type="NCBI Taxonomy" id="2565934"/>
    <lineage>
        <taxon>Bacteria</taxon>
        <taxon>Bacillati</taxon>
        <taxon>Actinomycetota</taxon>
        <taxon>Actinomycetes</taxon>
        <taxon>Micrococcales</taxon>
        <taxon>Microbacteriaceae</taxon>
        <taxon>Orlajensenia</taxon>
    </lineage>
</organism>
<dbReference type="AlphaFoldDB" id="A0A4S4FVI7"/>